<keyword evidence="2" id="KW-1185">Reference proteome</keyword>
<evidence type="ECO:0000313" key="2">
    <source>
        <dbReference type="Proteomes" id="UP001528823"/>
    </source>
</evidence>
<sequence length="160" mass="18772">MNTIIQHIETYWTKESRGYPRAKQRNSVPEAFLMEEFPEVRGVFLSEVKYSEYSNFCNPIVSGLKLINNNQQRQLGFEFEKLGDELMVSMWDNGGYLKKAGLLKKNTWLKVVTNERIPLECTWAYYKHVYNIFFGKGCHVGYVFSTQQPVIIVNVENNLW</sequence>
<organism evidence="1 2">
    <name type="scientific">Spartinivicinus poritis</name>
    <dbReference type="NCBI Taxonomy" id="2994640"/>
    <lineage>
        <taxon>Bacteria</taxon>
        <taxon>Pseudomonadati</taxon>
        <taxon>Pseudomonadota</taxon>
        <taxon>Gammaproteobacteria</taxon>
        <taxon>Oceanospirillales</taxon>
        <taxon>Zooshikellaceae</taxon>
        <taxon>Spartinivicinus</taxon>
    </lineage>
</organism>
<proteinExistence type="predicted"/>
<comment type="caution">
    <text evidence="1">The sequence shown here is derived from an EMBL/GenBank/DDBJ whole genome shotgun (WGS) entry which is preliminary data.</text>
</comment>
<reference evidence="1 2" key="1">
    <citation type="submission" date="2022-11" db="EMBL/GenBank/DDBJ databases">
        <title>Spartinivicinus poritis sp. nov., isolated from scleractinian coral Porites lutea.</title>
        <authorList>
            <person name="Zhang G."/>
            <person name="Cai L."/>
            <person name="Wei Q."/>
        </authorList>
    </citation>
    <scope>NUCLEOTIDE SEQUENCE [LARGE SCALE GENOMIC DNA]</scope>
    <source>
        <strain evidence="1 2">A2-2</strain>
    </source>
</reference>
<dbReference type="EMBL" id="JAPMOU010000032">
    <property type="protein sequence ID" value="MDE1464278.1"/>
    <property type="molecule type" value="Genomic_DNA"/>
</dbReference>
<evidence type="ECO:0000313" key="1">
    <source>
        <dbReference type="EMBL" id="MDE1464278.1"/>
    </source>
</evidence>
<gene>
    <name evidence="1" type="ORF">ORQ98_20160</name>
</gene>
<dbReference type="RefSeq" id="WP_274690606.1">
    <property type="nucleotide sequence ID" value="NZ_JAPMOU010000032.1"/>
</dbReference>
<dbReference type="Proteomes" id="UP001528823">
    <property type="component" value="Unassembled WGS sequence"/>
</dbReference>
<protein>
    <submittedName>
        <fullName evidence="1">Uncharacterized protein</fullName>
    </submittedName>
</protein>
<accession>A0ABT5UFN8</accession>
<name>A0ABT5UFN8_9GAMM</name>